<dbReference type="OrthoDB" id="6398769at2"/>
<feature type="domain" description="Opacity-associated protein A-like N-terminal" evidence="2">
    <location>
        <begin position="62"/>
        <end position="89"/>
    </location>
</feature>
<evidence type="ECO:0000259" key="1">
    <source>
        <dbReference type="Pfam" id="PF04225"/>
    </source>
</evidence>
<proteinExistence type="predicted"/>
<protein>
    <recommendedName>
        <fullName evidence="5">Opacity-associated protein A</fullName>
    </recommendedName>
</protein>
<dbReference type="Gene3D" id="3.10.450.350">
    <property type="match status" value="1"/>
</dbReference>
<evidence type="ECO:0008006" key="5">
    <source>
        <dbReference type="Google" id="ProtNLM"/>
    </source>
</evidence>
<dbReference type="Pfam" id="PF08525">
    <property type="entry name" value="OapA_N"/>
    <property type="match status" value="1"/>
</dbReference>
<sequence>MGRIAPRKNKQSRFSGSIFDVFKKEPRHNLRPNDEDEGDITSETGLRARLTQCWHLPDRFDWLAPLPAVHRRWLCVALLVVIVAFIWPSAPETPAVSQSASDSRTAALQAELVDNSADSQPDGNWRQYQISEGQTLAQLFRQHGLPVADVFAMAQVEGGSKPLSNLQAGQQVRVMQNERGLVTALEIETSTGKVRFDRQSDGSYQVR</sequence>
<dbReference type="Proteomes" id="UP000295719">
    <property type="component" value="Unassembled WGS sequence"/>
</dbReference>
<evidence type="ECO:0000313" key="4">
    <source>
        <dbReference type="Proteomes" id="UP000295719"/>
    </source>
</evidence>
<dbReference type="InterPro" id="IPR013731">
    <property type="entry name" value="OapA_N"/>
</dbReference>
<dbReference type="AlphaFoldDB" id="A0A4R3Z3X7"/>
<name>A0A4R3Z3X7_9GAMM</name>
<dbReference type="GO" id="GO:0042834">
    <property type="term" value="F:peptidoglycan binding"/>
    <property type="evidence" value="ECO:0007669"/>
    <property type="project" value="InterPro"/>
</dbReference>
<comment type="caution">
    <text evidence="3">The sequence shown here is derived from an EMBL/GenBank/DDBJ whole genome shotgun (WGS) entry which is preliminary data.</text>
</comment>
<reference evidence="3 4" key="1">
    <citation type="submission" date="2019-03" db="EMBL/GenBank/DDBJ databases">
        <title>Genomic Encyclopedia of Type Strains, Phase IV (KMG-IV): sequencing the most valuable type-strain genomes for metagenomic binning, comparative biology and taxonomic classification.</title>
        <authorList>
            <person name="Goeker M."/>
        </authorList>
    </citation>
    <scope>NUCLEOTIDE SEQUENCE [LARGE SCALE GENOMIC DNA]</scope>
    <source>
        <strain evidence="3 4">DSM 19580</strain>
    </source>
</reference>
<evidence type="ECO:0000259" key="2">
    <source>
        <dbReference type="Pfam" id="PF08525"/>
    </source>
</evidence>
<evidence type="ECO:0000313" key="3">
    <source>
        <dbReference type="EMBL" id="TCV99013.1"/>
    </source>
</evidence>
<dbReference type="EMBL" id="SMCR01000002">
    <property type="protein sequence ID" value="TCV99013.1"/>
    <property type="molecule type" value="Genomic_DNA"/>
</dbReference>
<gene>
    <name evidence="3" type="ORF">EDC52_102341</name>
</gene>
<keyword evidence="4" id="KW-1185">Reference proteome</keyword>
<feature type="domain" description="Opacity-associated protein A LysM-like" evidence="1">
    <location>
        <begin position="124"/>
        <end position="205"/>
    </location>
</feature>
<accession>A0A4R3Z3X7</accession>
<organism evidence="3 4">
    <name type="scientific">Biostraticola tofi</name>
    <dbReference type="NCBI Taxonomy" id="466109"/>
    <lineage>
        <taxon>Bacteria</taxon>
        <taxon>Pseudomonadati</taxon>
        <taxon>Pseudomonadota</taxon>
        <taxon>Gammaproteobacteria</taxon>
        <taxon>Enterobacterales</taxon>
        <taxon>Bruguierivoracaceae</taxon>
        <taxon>Biostraticola</taxon>
    </lineage>
</organism>
<dbReference type="InterPro" id="IPR007340">
    <property type="entry name" value="LysM_Opacity-associatedA"/>
</dbReference>
<dbReference type="Pfam" id="PF04225">
    <property type="entry name" value="LysM_OapA"/>
    <property type="match status" value="1"/>
</dbReference>